<keyword evidence="2" id="KW-1185">Reference proteome</keyword>
<comment type="caution">
    <text evidence="1">The sequence shown here is derived from an EMBL/GenBank/DDBJ whole genome shotgun (WGS) entry which is preliminary data.</text>
</comment>
<evidence type="ECO:0000313" key="1">
    <source>
        <dbReference type="EMBL" id="RXK34835.1"/>
    </source>
</evidence>
<sequence length="238" mass="25359">MYSKPGSATYTLGSVNTSAVTNTQPDFFELSHTFISLTSRLTKVVKLSAPAPVRDEATSSPKSPRTGLQTLEEFIVTCGLRASQEAGTPLLTGDKSFPLLTGETPMTGHVSNEGISSSKHPTLNAASRTSLMSLGSSLAGKSMHEPIAEAYRKAGLPELTPGGSQGMCPPPFKCGGHARLGNNGLVLLLYEEHASRLQLLVTNNVDTNEYLQHTWSDSQPAVTTVHEAGMTWTYSQAH</sequence>
<name>A0A4Q1BDF5_TREME</name>
<proteinExistence type="predicted"/>
<protein>
    <submittedName>
        <fullName evidence="1">Uncharacterized protein</fullName>
    </submittedName>
</protein>
<dbReference type="EMBL" id="SDIL01000185">
    <property type="protein sequence ID" value="RXK34835.1"/>
    <property type="molecule type" value="Genomic_DNA"/>
</dbReference>
<dbReference type="VEuPathDB" id="FungiDB:TREMEDRAFT_61773"/>
<accession>A0A4Q1BDF5</accession>
<evidence type="ECO:0000313" key="2">
    <source>
        <dbReference type="Proteomes" id="UP000289152"/>
    </source>
</evidence>
<organism evidence="1 2">
    <name type="scientific">Tremella mesenterica</name>
    <name type="common">Jelly fungus</name>
    <dbReference type="NCBI Taxonomy" id="5217"/>
    <lineage>
        <taxon>Eukaryota</taxon>
        <taxon>Fungi</taxon>
        <taxon>Dikarya</taxon>
        <taxon>Basidiomycota</taxon>
        <taxon>Agaricomycotina</taxon>
        <taxon>Tremellomycetes</taxon>
        <taxon>Tremellales</taxon>
        <taxon>Tremellaceae</taxon>
        <taxon>Tremella</taxon>
    </lineage>
</organism>
<reference evidence="1 2" key="1">
    <citation type="submission" date="2016-06" db="EMBL/GenBank/DDBJ databases">
        <title>Evolution of pathogenesis and genome organization in the Tremellales.</title>
        <authorList>
            <person name="Cuomo C."/>
            <person name="Litvintseva A."/>
            <person name="Heitman J."/>
            <person name="Chen Y."/>
            <person name="Sun S."/>
            <person name="Springer D."/>
            <person name="Dromer F."/>
            <person name="Young S."/>
            <person name="Zeng Q."/>
            <person name="Chapman S."/>
            <person name="Gujja S."/>
            <person name="Saif S."/>
            <person name="Birren B."/>
        </authorList>
    </citation>
    <scope>NUCLEOTIDE SEQUENCE [LARGE SCALE GENOMIC DNA]</scope>
    <source>
        <strain evidence="1 2">ATCC 28783</strain>
    </source>
</reference>
<dbReference type="Proteomes" id="UP000289152">
    <property type="component" value="Unassembled WGS sequence"/>
</dbReference>
<dbReference type="AlphaFoldDB" id="A0A4Q1BDF5"/>
<gene>
    <name evidence="1" type="ORF">M231_07918</name>
</gene>
<dbReference type="InParanoid" id="A0A4Q1BDF5"/>